<dbReference type="EMBL" id="CP060412">
    <property type="protein sequence ID" value="QNK02138.1"/>
    <property type="molecule type" value="Genomic_DNA"/>
</dbReference>
<dbReference type="Proteomes" id="UP000515873">
    <property type="component" value="Chromosome"/>
</dbReference>
<dbReference type="KEGG" id="dtl:H8F01_02940"/>
<protein>
    <submittedName>
        <fullName evidence="1">Uncharacterized protein</fullName>
    </submittedName>
</protein>
<reference evidence="1 2" key="1">
    <citation type="submission" date="2020-08" db="EMBL/GenBank/DDBJ databases">
        <title>Dyella sp. G9 isolated from forest soil.</title>
        <authorList>
            <person name="Fu J."/>
            <person name="Qiu L."/>
        </authorList>
    </citation>
    <scope>NUCLEOTIDE SEQUENCE [LARGE SCALE GENOMIC DNA]</scope>
    <source>
        <strain evidence="1 2">G9</strain>
    </source>
</reference>
<evidence type="ECO:0000313" key="1">
    <source>
        <dbReference type="EMBL" id="QNK02138.1"/>
    </source>
</evidence>
<evidence type="ECO:0000313" key="2">
    <source>
        <dbReference type="Proteomes" id="UP000515873"/>
    </source>
</evidence>
<dbReference type="AlphaFoldDB" id="A0A7G8Q5T0"/>
<accession>A0A7G8Q5T0</accession>
<gene>
    <name evidence="1" type="ORF">H8F01_02940</name>
</gene>
<sequence length="56" mass="6148">MDTLKPLAAFVRVFERGNYTAAEDFRITPAMAGVHVRAPEQRRPCGCSLSTLGEPI</sequence>
<dbReference type="RefSeq" id="WP_187057595.1">
    <property type="nucleotide sequence ID" value="NZ_CP060412.1"/>
</dbReference>
<organism evidence="1 2">
    <name type="scientific">Dyella telluris</name>
    <dbReference type="NCBI Taxonomy" id="2763498"/>
    <lineage>
        <taxon>Bacteria</taxon>
        <taxon>Pseudomonadati</taxon>
        <taxon>Pseudomonadota</taxon>
        <taxon>Gammaproteobacteria</taxon>
        <taxon>Lysobacterales</taxon>
        <taxon>Rhodanobacteraceae</taxon>
        <taxon>Dyella</taxon>
    </lineage>
</organism>
<keyword evidence="2" id="KW-1185">Reference proteome</keyword>
<proteinExistence type="predicted"/>
<name>A0A7G8Q5T0_9GAMM</name>